<comment type="caution">
    <text evidence="1">The sequence shown here is derived from an EMBL/GenBank/DDBJ whole genome shotgun (WGS) entry which is preliminary data.</text>
</comment>
<dbReference type="InterPro" id="IPR038084">
    <property type="entry name" value="PduO/GlcC-like_sf"/>
</dbReference>
<dbReference type="SUPFAM" id="SSF143744">
    <property type="entry name" value="GlcG-like"/>
    <property type="match status" value="1"/>
</dbReference>
<dbReference type="PANTHER" id="PTHR34309:SF1">
    <property type="entry name" value="PROTEIN GLCG"/>
    <property type="match status" value="1"/>
</dbReference>
<evidence type="ECO:0000313" key="2">
    <source>
        <dbReference type="Proteomes" id="UP001500320"/>
    </source>
</evidence>
<dbReference type="RefSeq" id="WP_344856899.1">
    <property type="nucleotide sequence ID" value="NZ_BAAAUT010000008.1"/>
</dbReference>
<evidence type="ECO:0000313" key="1">
    <source>
        <dbReference type="EMBL" id="GAA3123559.1"/>
    </source>
</evidence>
<sequence>MSVLTLQDAVRRAEAGMARAAELGVDMNIAIVDAGGHLLHFVRMDQAWLGSIDIALKKARTAALFRMPTAAIGRISQPGGPCYGIEATNDGLVSFGGGLPIIDGHGRTAGAIGVSGGDVQQDTLVAEACLAAA</sequence>
<dbReference type="Pfam" id="PF03928">
    <property type="entry name" value="HbpS-like"/>
    <property type="match status" value="1"/>
</dbReference>
<organism evidence="1 2">
    <name type="scientific">Planomonospora alba</name>
    <dbReference type="NCBI Taxonomy" id="161354"/>
    <lineage>
        <taxon>Bacteria</taxon>
        <taxon>Bacillati</taxon>
        <taxon>Actinomycetota</taxon>
        <taxon>Actinomycetes</taxon>
        <taxon>Streptosporangiales</taxon>
        <taxon>Streptosporangiaceae</taxon>
        <taxon>Planomonospora</taxon>
    </lineage>
</organism>
<dbReference type="Gene3D" id="3.30.450.150">
    <property type="entry name" value="Haem-degrading domain"/>
    <property type="match status" value="1"/>
</dbReference>
<proteinExistence type="predicted"/>
<dbReference type="Proteomes" id="UP001500320">
    <property type="component" value="Unassembled WGS sequence"/>
</dbReference>
<dbReference type="InterPro" id="IPR005624">
    <property type="entry name" value="PduO/GlcC-like"/>
</dbReference>
<dbReference type="PANTHER" id="PTHR34309">
    <property type="entry name" value="SLR1406 PROTEIN"/>
    <property type="match status" value="1"/>
</dbReference>
<accession>A0ABP6MRI3</accession>
<gene>
    <name evidence="1" type="ORF">GCM10010466_13040</name>
</gene>
<dbReference type="InterPro" id="IPR052517">
    <property type="entry name" value="GlcG_carb_metab_protein"/>
</dbReference>
<name>A0ABP6MRI3_9ACTN</name>
<protein>
    <submittedName>
        <fullName evidence="1">Heme-binding protein</fullName>
    </submittedName>
</protein>
<keyword evidence="2" id="KW-1185">Reference proteome</keyword>
<reference evidence="2" key="1">
    <citation type="journal article" date="2019" name="Int. J. Syst. Evol. Microbiol.">
        <title>The Global Catalogue of Microorganisms (GCM) 10K type strain sequencing project: providing services to taxonomists for standard genome sequencing and annotation.</title>
        <authorList>
            <consortium name="The Broad Institute Genomics Platform"/>
            <consortium name="The Broad Institute Genome Sequencing Center for Infectious Disease"/>
            <person name="Wu L."/>
            <person name="Ma J."/>
        </authorList>
    </citation>
    <scope>NUCLEOTIDE SEQUENCE [LARGE SCALE GENOMIC DNA]</scope>
    <source>
        <strain evidence="2">JCM 9373</strain>
    </source>
</reference>
<dbReference type="EMBL" id="BAAAUT010000008">
    <property type="protein sequence ID" value="GAA3123559.1"/>
    <property type="molecule type" value="Genomic_DNA"/>
</dbReference>